<name>A0ACC1H9N1_9FUNG</name>
<accession>A0ACC1H9N1</accession>
<reference evidence="1" key="1">
    <citation type="submission" date="2022-06" db="EMBL/GenBank/DDBJ databases">
        <title>Phylogenomic reconstructions and comparative analyses of Kickxellomycotina fungi.</title>
        <authorList>
            <person name="Reynolds N.K."/>
            <person name="Stajich J.E."/>
            <person name="Barry K."/>
            <person name="Grigoriev I.V."/>
            <person name="Crous P."/>
            <person name="Smith M.E."/>
        </authorList>
    </citation>
    <scope>NUCLEOTIDE SEQUENCE</scope>
    <source>
        <strain evidence="1">RSA 2271</strain>
    </source>
</reference>
<feature type="non-terminal residue" evidence="1">
    <location>
        <position position="198"/>
    </location>
</feature>
<dbReference type="Proteomes" id="UP001145114">
    <property type="component" value="Unassembled WGS sequence"/>
</dbReference>
<evidence type="ECO:0000313" key="2">
    <source>
        <dbReference type="Proteomes" id="UP001145114"/>
    </source>
</evidence>
<proteinExistence type="predicted"/>
<comment type="caution">
    <text evidence="1">The sequence shown here is derived from an EMBL/GenBank/DDBJ whole genome shotgun (WGS) entry which is preliminary data.</text>
</comment>
<sequence length="198" mass="22213">MSNTGNSNEGTVGGGQSVNAKLNERQSEQQPQQHDGRDKDISKYNPDTAANDSSSARENVDDDDDEYMAEENEQSAPRTLLTQVTDLDDQDLDERAGLFVHSRIKSQVKAQTERPKSQPFFQPKRVFGDMLQVQSMVDRQEQNEAEMQQQQQQQRQDNPLINADVTTADNRLKDEAKSEPNKVVPTTAVTDMSATVEK</sequence>
<dbReference type="EMBL" id="JAMZIH010007767">
    <property type="protein sequence ID" value="KAJ1672827.1"/>
    <property type="molecule type" value="Genomic_DNA"/>
</dbReference>
<gene>
    <name evidence="1" type="ORF">EV182_006416</name>
</gene>
<organism evidence="1 2">
    <name type="scientific">Spiromyces aspiralis</name>
    <dbReference type="NCBI Taxonomy" id="68401"/>
    <lineage>
        <taxon>Eukaryota</taxon>
        <taxon>Fungi</taxon>
        <taxon>Fungi incertae sedis</taxon>
        <taxon>Zoopagomycota</taxon>
        <taxon>Kickxellomycotina</taxon>
        <taxon>Kickxellomycetes</taxon>
        <taxon>Kickxellales</taxon>
        <taxon>Kickxellaceae</taxon>
        <taxon>Spiromyces</taxon>
    </lineage>
</organism>
<evidence type="ECO:0000313" key="1">
    <source>
        <dbReference type="EMBL" id="KAJ1672827.1"/>
    </source>
</evidence>
<protein>
    <submittedName>
        <fullName evidence="1">Uncharacterized protein</fullName>
    </submittedName>
</protein>
<keyword evidence="2" id="KW-1185">Reference proteome</keyword>